<dbReference type="AlphaFoldDB" id="A0A0C5VCJ3"/>
<dbReference type="GO" id="GO:0045892">
    <property type="term" value="P:negative regulation of DNA-templated transcription"/>
    <property type="evidence" value="ECO:0007669"/>
    <property type="project" value="InterPro"/>
</dbReference>
<sequence>MQILLLFRQAMNSTTQTKPKRPRRSLAKIRKDNSDQILQVAERIFGERGFSGTTISAIAEEAGLPKANVLYYFRSKEALYKGVLNKLLSIWLVSMGDMNAEQHPREALRHYILKKVRQSKEHPHASRIFAAEILHGAPYLKVELETVLKEQFQQTCQVFREWIAKQWMDPISPEHLLFMLWSSTQAYADFSVQSCILLEKAELSNDDFEAGIELLTRLVLKGCGISQV</sequence>
<dbReference type="InterPro" id="IPR001647">
    <property type="entry name" value="HTH_TetR"/>
</dbReference>
<dbReference type="PANTHER" id="PTHR30328:SF54">
    <property type="entry name" value="HTH-TYPE TRANSCRIPTIONAL REPRESSOR SCO4008"/>
    <property type="match status" value="1"/>
</dbReference>
<name>A0A0C5VCJ3_9GAMM</name>
<proteinExistence type="predicted"/>
<evidence type="ECO:0000256" key="2">
    <source>
        <dbReference type="PROSITE-ProRule" id="PRU00335"/>
    </source>
</evidence>
<keyword evidence="5" id="KW-1185">Reference proteome</keyword>
<dbReference type="PROSITE" id="PS50977">
    <property type="entry name" value="HTH_TETR_2"/>
    <property type="match status" value="1"/>
</dbReference>
<dbReference type="InterPro" id="IPR036271">
    <property type="entry name" value="Tet_transcr_reg_TetR-rel_C_sf"/>
</dbReference>
<dbReference type="SUPFAM" id="SSF46689">
    <property type="entry name" value="Homeodomain-like"/>
    <property type="match status" value="1"/>
</dbReference>
<dbReference type="PANTHER" id="PTHR30328">
    <property type="entry name" value="TRANSCRIPTIONAL REPRESSOR"/>
    <property type="match status" value="1"/>
</dbReference>
<dbReference type="Pfam" id="PF00440">
    <property type="entry name" value="TetR_N"/>
    <property type="match status" value="1"/>
</dbReference>
<keyword evidence="1 2" id="KW-0238">DNA-binding</keyword>
<dbReference type="GO" id="GO:0003677">
    <property type="term" value="F:DNA binding"/>
    <property type="evidence" value="ECO:0007669"/>
    <property type="project" value="UniProtKB-UniRule"/>
</dbReference>
<dbReference type="PRINTS" id="PR00455">
    <property type="entry name" value="HTHTETR"/>
</dbReference>
<evidence type="ECO:0000313" key="5">
    <source>
        <dbReference type="Proteomes" id="UP000032266"/>
    </source>
</evidence>
<feature type="DNA-binding region" description="H-T-H motif" evidence="2">
    <location>
        <begin position="54"/>
        <end position="73"/>
    </location>
</feature>
<protein>
    <submittedName>
        <fullName evidence="4">Transcriptional regulator</fullName>
    </submittedName>
</protein>
<gene>
    <name evidence="4" type="ORF">YC6258_05023</name>
</gene>
<dbReference type="STRING" id="1445510.YC6258_05023"/>
<accession>A0A0C5VCJ3</accession>
<dbReference type="HOGENOM" id="CLU_069356_1_0_6"/>
<evidence type="ECO:0000313" key="4">
    <source>
        <dbReference type="EMBL" id="AJQ97055.1"/>
    </source>
</evidence>
<dbReference type="Proteomes" id="UP000032266">
    <property type="component" value="Chromosome"/>
</dbReference>
<dbReference type="SUPFAM" id="SSF48498">
    <property type="entry name" value="Tetracyclin repressor-like, C-terminal domain"/>
    <property type="match status" value="1"/>
</dbReference>
<dbReference type="EMBL" id="CP007142">
    <property type="protein sequence ID" value="AJQ97055.1"/>
    <property type="molecule type" value="Genomic_DNA"/>
</dbReference>
<feature type="domain" description="HTH tetR-type" evidence="3">
    <location>
        <begin position="31"/>
        <end position="91"/>
    </location>
</feature>
<dbReference type="Gene3D" id="1.10.10.60">
    <property type="entry name" value="Homeodomain-like"/>
    <property type="match status" value="1"/>
</dbReference>
<organism evidence="4 5">
    <name type="scientific">Gynuella sunshinyii YC6258</name>
    <dbReference type="NCBI Taxonomy" id="1445510"/>
    <lineage>
        <taxon>Bacteria</taxon>
        <taxon>Pseudomonadati</taxon>
        <taxon>Pseudomonadota</taxon>
        <taxon>Gammaproteobacteria</taxon>
        <taxon>Oceanospirillales</taxon>
        <taxon>Saccharospirillaceae</taxon>
        <taxon>Gynuella</taxon>
    </lineage>
</organism>
<dbReference type="InterPro" id="IPR050109">
    <property type="entry name" value="HTH-type_TetR-like_transc_reg"/>
</dbReference>
<dbReference type="Gene3D" id="1.10.357.10">
    <property type="entry name" value="Tetracycline Repressor, domain 2"/>
    <property type="match status" value="1"/>
</dbReference>
<reference evidence="4 5" key="1">
    <citation type="submission" date="2014-01" db="EMBL/GenBank/DDBJ databases">
        <title>Full genme sequencing of cellulolytic bacterium Gynuella sunshinyii YC6258T gen. nov., sp. nov.</title>
        <authorList>
            <person name="Khan H."/>
            <person name="Chung E.J."/>
            <person name="Chung Y.R."/>
        </authorList>
    </citation>
    <scope>NUCLEOTIDE SEQUENCE [LARGE SCALE GENOMIC DNA]</scope>
    <source>
        <strain evidence="4 5">YC6258</strain>
    </source>
</reference>
<dbReference type="PATRIC" id="fig|1445510.3.peg.4983"/>
<dbReference type="Pfam" id="PF08362">
    <property type="entry name" value="TetR_C_3"/>
    <property type="match status" value="1"/>
</dbReference>
<dbReference type="KEGG" id="gsn:YC6258_05023"/>
<evidence type="ECO:0000256" key="1">
    <source>
        <dbReference type="ARBA" id="ARBA00023125"/>
    </source>
</evidence>
<dbReference type="InterPro" id="IPR013573">
    <property type="entry name" value="Tscrpt_reg_YcdC_C"/>
</dbReference>
<dbReference type="InterPro" id="IPR009057">
    <property type="entry name" value="Homeodomain-like_sf"/>
</dbReference>
<evidence type="ECO:0000259" key="3">
    <source>
        <dbReference type="PROSITE" id="PS50977"/>
    </source>
</evidence>